<name>A0A4R5K9U5_9MICC</name>
<dbReference type="AlphaFoldDB" id="A0A4R5K9U5"/>
<dbReference type="CDD" id="cd04333">
    <property type="entry name" value="ProX_deacylase"/>
    <property type="match status" value="1"/>
</dbReference>
<comment type="caution">
    <text evidence="2">The sequence shown here is derived from an EMBL/GenBank/DDBJ whole genome shotgun (WGS) entry which is preliminary data.</text>
</comment>
<dbReference type="Gene3D" id="3.90.960.10">
    <property type="entry name" value="YbaK/aminoacyl-tRNA synthetase-associated domain"/>
    <property type="match status" value="1"/>
</dbReference>
<dbReference type="GO" id="GO:0002161">
    <property type="term" value="F:aminoacyl-tRNA deacylase activity"/>
    <property type="evidence" value="ECO:0007669"/>
    <property type="project" value="InterPro"/>
</dbReference>
<reference evidence="2 3" key="1">
    <citation type="submission" date="2019-03" db="EMBL/GenBank/DDBJ databases">
        <title>Whole genome sequence of Arthrobacter sp JH1-1.</title>
        <authorList>
            <person name="Trinh H.N."/>
        </authorList>
    </citation>
    <scope>NUCLEOTIDE SEQUENCE [LARGE SCALE GENOMIC DNA]</scope>
    <source>
        <strain evidence="2 3">JH1-1</strain>
    </source>
</reference>
<evidence type="ECO:0000259" key="1">
    <source>
        <dbReference type="Pfam" id="PF04073"/>
    </source>
</evidence>
<dbReference type="InterPro" id="IPR007214">
    <property type="entry name" value="YbaK/aa-tRNA-synth-assoc-dom"/>
</dbReference>
<dbReference type="InterPro" id="IPR036754">
    <property type="entry name" value="YbaK/aa-tRNA-synt-asso_dom_sf"/>
</dbReference>
<evidence type="ECO:0000313" key="2">
    <source>
        <dbReference type="EMBL" id="TDF91943.1"/>
    </source>
</evidence>
<gene>
    <name evidence="2" type="ORF">E1809_19605</name>
</gene>
<dbReference type="Proteomes" id="UP000295511">
    <property type="component" value="Unassembled WGS sequence"/>
</dbReference>
<organism evidence="2 3">
    <name type="scientific">Arthrobacter terricola</name>
    <dbReference type="NCBI Taxonomy" id="2547396"/>
    <lineage>
        <taxon>Bacteria</taxon>
        <taxon>Bacillati</taxon>
        <taxon>Actinomycetota</taxon>
        <taxon>Actinomycetes</taxon>
        <taxon>Micrococcales</taxon>
        <taxon>Micrococcaceae</taxon>
        <taxon>Arthrobacter</taxon>
    </lineage>
</organism>
<dbReference type="RefSeq" id="WP_133205921.1">
    <property type="nucleotide sequence ID" value="NZ_SMRU01000026.1"/>
</dbReference>
<dbReference type="PANTHER" id="PTHR30411">
    <property type="entry name" value="CYTOPLASMIC PROTEIN"/>
    <property type="match status" value="1"/>
</dbReference>
<dbReference type="OrthoDB" id="8536235at2"/>
<accession>A0A4R5K9U5</accession>
<feature type="domain" description="YbaK/aminoacyl-tRNA synthetase-associated" evidence="1">
    <location>
        <begin position="33"/>
        <end position="151"/>
    </location>
</feature>
<dbReference type="PANTHER" id="PTHR30411:SF1">
    <property type="entry name" value="CYTOPLASMIC PROTEIN"/>
    <property type="match status" value="1"/>
</dbReference>
<evidence type="ECO:0000313" key="3">
    <source>
        <dbReference type="Proteomes" id="UP000295511"/>
    </source>
</evidence>
<dbReference type="SUPFAM" id="SSF55826">
    <property type="entry name" value="YbaK/ProRS associated domain"/>
    <property type="match status" value="1"/>
</dbReference>
<dbReference type="EMBL" id="SMRU01000026">
    <property type="protein sequence ID" value="TDF91943.1"/>
    <property type="molecule type" value="Genomic_DNA"/>
</dbReference>
<proteinExistence type="predicted"/>
<protein>
    <submittedName>
        <fullName evidence="2">YbaK/EbsC family protein</fullName>
    </submittedName>
</protein>
<keyword evidence="3" id="KW-1185">Reference proteome</keyword>
<sequence>MRKATDTIPVPVRNVKSALVAAGAQDTVRTFEDNVPTAAAAAAILGCDVAAIANSLVFELDGAPLLILASGAAKVDTALVAATLGSAKIRRASPAFVLEHTGQAVGGVAPVGHPQPIRTLLDLSLEGHELLWAGAGDHYSMFSITYSELQRITSAEPLRVR</sequence>
<dbReference type="Pfam" id="PF04073">
    <property type="entry name" value="tRNA_edit"/>
    <property type="match status" value="1"/>
</dbReference>